<dbReference type="STRING" id="1499967.U27_05780"/>
<reference evidence="3" key="1">
    <citation type="journal article" date="2015" name="PeerJ">
        <title>First genomic representation of candidate bacterial phylum KSB3 points to enhanced environmental sensing as a trigger of wastewater bulking.</title>
        <authorList>
            <person name="Sekiguchi Y."/>
            <person name="Ohashi A."/>
            <person name="Parks D.H."/>
            <person name="Yamauchi T."/>
            <person name="Tyson G.W."/>
            <person name="Hugenholtz P."/>
        </authorList>
    </citation>
    <scope>NUCLEOTIDE SEQUENCE [LARGE SCALE GENOMIC DNA]</scope>
</reference>
<dbReference type="GO" id="GO:0004792">
    <property type="term" value="F:thiosulfate-cyanide sulfurtransferase activity"/>
    <property type="evidence" value="ECO:0007669"/>
    <property type="project" value="TreeGrafter"/>
</dbReference>
<dbReference type="SUPFAM" id="SSF69572">
    <property type="entry name" value="Activating enzymes of the ubiquitin-like proteins"/>
    <property type="match status" value="1"/>
</dbReference>
<organism evidence="3">
    <name type="scientific">Vecturithrix granuli</name>
    <dbReference type="NCBI Taxonomy" id="1499967"/>
    <lineage>
        <taxon>Bacteria</taxon>
        <taxon>Candidatus Moduliflexota</taxon>
        <taxon>Candidatus Vecturitrichia</taxon>
        <taxon>Candidatus Vecturitrichales</taxon>
        <taxon>Candidatus Vecturitrichaceae</taxon>
        <taxon>Candidatus Vecturithrix</taxon>
    </lineage>
</organism>
<dbReference type="PANTHER" id="PTHR10953">
    <property type="entry name" value="UBIQUITIN-ACTIVATING ENZYME E1"/>
    <property type="match status" value="1"/>
</dbReference>
<sequence>MKDLDVLFSRHLAFWGEEKQRILAKSSVVIAGVGGLGCIVAQILVRAGIGTLILIDNKSIDRPDLNRQALFTLEDVGKSKIEVASQKLSVLTRFTRLIPLQLSITDAQFPETLHHYSFDGIADCLDNYPSRFALESALGEHQFLVHGGVQEDYGQLTTIVKQQTPLLKDIYYGMPQEEKMIPVCPQIVFCLGSLMAYEVQKNLWNEPELRNTLLVVELSDFSFSKIPLTPLTERKEQAFFTGKRRGDVA</sequence>
<keyword evidence="1" id="KW-0472">Membrane</keyword>
<dbReference type="GO" id="GO:0008641">
    <property type="term" value="F:ubiquitin-like modifier activating enzyme activity"/>
    <property type="evidence" value="ECO:0007669"/>
    <property type="project" value="InterPro"/>
</dbReference>
<dbReference type="AlphaFoldDB" id="A0A081C2K0"/>
<dbReference type="InterPro" id="IPR000594">
    <property type="entry name" value="ThiF_NAD_FAD-bd"/>
</dbReference>
<dbReference type="InterPro" id="IPR035985">
    <property type="entry name" value="Ubiquitin-activating_enz"/>
</dbReference>
<dbReference type="Pfam" id="PF00899">
    <property type="entry name" value="ThiF"/>
    <property type="match status" value="1"/>
</dbReference>
<dbReference type="GO" id="GO:0016779">
    <property type="term" value="F:nucleotidyltransferase activity"/>
    <property type="evidence" value="ECO:0007669"/>
    <property type="project" value="TreeGrafter"/>
</dbReference>
<dbReference type="InterPro" id="IPR045886">
    <property type="entry name" value="ThiF/MoeB/HesA"/>
</dbReference>
<dbReference type="GO" id="GO:0005829">
    <property type="term" value="C:cytosol"/>
    <property type="evidence" value="ECO:0007669"/>
    <property type="project" value="TreeGrafter"/>
</dbReference>
<dbReference type="HOGENOM" id="CLU_013325_10_4_0"/>
<dbReference type="Gene3D" id="3.40.50.720">
    <property type="entry name" value="NAD(P)-binding Rossmann-like Domain"/>
    <property type="match status" value="1"/>
</dbReference>
<feature type="transmembrane region" description="Helical" evidence="1">
    <location>
        <begin position="28"/>
        <end position="55"/>
    </location>
</feature>
<dbReference type="EMBL" id="DF820468">
    <property type="protein sequence ID" value="GAK58805.1"/>
    <property type="molecule type" value="Genomic_DNA"/>
</dbReference>
<keyword evidence="1" id="KW-1133">Transmembrane helix</keyword>
<protein>
    <submittedName>
        <fullName evidence="3">ThiF family protein</fullName>
    </submittedName>
</protein>
<feature type="domain" description="THIF-type NAD/FAD binding fold" evidence="2">
    <location>
        <begin position="8"/>
        <end position="228"/>
    </location>
</feature>
<evidence type="ECO:0000259" key="2">
    <source>
        <dbReference type="Pfam" id="PF00899"/>
    </source>
</evidence>
<evidence type="ECO:0000313" key="3">
    <source>
        <dbReference type="EMBL" id="GAK58805.1"/>
    </source>
</evidence>
<dbReference type="PANTHER" id="PTHR10953:SF102">
    <property type="entry name" value="ADENYLYLTRANSFERASE AND SULFURTRANSFERASE MOCS3"/>
    <property type="match status" value="1"/>
</dbReference>
<keyword evidence="4" id="KW-1185">Reference proteome</keyword>
<accession>A0A081C2K0</accession>
<dbReference type="CDD" id="cd00757">
    <property type="entry name" value="ThiF_MoeB_HesA_family"/>
    <property type="match status" value="1"/>
</dbReference>
<evidence type="ECO:0000313" key="4">
    <source>
        <dbReference type="Proteomes" id="UP000030661"/>
    </source>
</evidence>
<dbReference type="eggNOG" id="COG0476">
    <property type="taxonomic scope" value="Bacteria"/>
</dbReference>
<name>A0A081C2K0_VECG1</name>
<dbReference type="Proteomes" id="UP000030661">
    <property type="component" value="Unassembled WGS sequence"/>
</dbReference>
<evidence type="ECO:0000256" key="1">
    <source>
        <dbReference type="SAM" id="Phobius"/>
    </source>
</evidence>
<gene>
    <name evidence="3" type="ORF">U27_05780</name>
</gene>
<dbReference type="GO" id="GO:0008146">
    <property type="term" value="F:sulfotransferase activity"/>
    <property type="evidence" value="ECO:0007669"/>
    <property type="project" value="TreeGrafter"/>
</dbReference>
<keyword evidence="1" id="KW-0812">Transmembrane</keyword>
<proteinExistence type="predicted"/>